<dbReference type="Proteomes" id="UP000053342">
    <property type="component" value="Unassembled WGS sequence"/>
</dbReference>
<dbReference type="VEuPathDB" id="FungiDB:PV06_03889"/>
<name>A0A0D2DRH6_9EURO</name>
<dbReference type="HOGENOM" id="CLU_1454424_0_0_1"/>
<reference evidence="1 2" key="1">
    <citation type="submission" date="2015-01" db="EMBL/GenBank/DDBJ databases">
        <title>The Genome Sequence of Exophiala oligosperma CBS72588.</title>
        <authorList>
            <consortium name="The Broad Institute Genomics Platform"/>
            <person name="Cuomo C."/>
            <person name="de Hoog S."/>
            <person name="Gorbushina A."/>
            <person name="Stielow B."/>
            <person name="Teixiera M."/>
            <person name="Abouelleil A."/>
            <person name="Chapman S.B."/>
            <person name="Priest M."/>
            <person name="Young S.K."/>
            <person name="Wortman J."/>
            <person name="Nusbaum C."/>
            <person name="Birren B."/>
        </authorList>
    </citation>
    <scope>NUCLEOTIDE SEQUENCE [LARGE SCALE GENOMIC DNA]</scope>
    <source>
        <strain evidence="1 2">CBS 72588</strain>
    </source>
</reference>
<organism evidence="1 2">
    <name type="scientific">Exophiala oligosperma</name>
    <dbReference type="NCBI Taxonomy" id="215243"/>
    <lineage>
        <taxon>Eukaryota</taxon>
        <taxon>Fungi</taxon>
        <taxon>Dikarya</taxon>
        <taxon>Ascomycota</taxon>
        <taxon>Pezizomycotina</taxon>
        <taxon>Eurotiomycetes</taxon>
        <taxon>Chaetothyriomycetidae</taxon>
        <taxon>Chaetothyriales</taxon>
        <taxon>Herpotrichiellaceae</taxon>
        <taxon>Exophiala</taxon>
    </lineage>
</organism>
<evidence type="ECO:0000313" key="2">
    <source>
        <dbReference type="Proteomes" id="UP000053342"/>
    </source>
</evidence>
<gene>
    <name evidence="1" type="ORF">PV06_03889</name>
</gene>
<evidence type="ECO:0000313" key="1">
    <source>
        <dbReference type="EMBL" id="KIW45503.1"/>
    </source>
</evidence>
<keyword evidence="2" id="KW-1185">Reference proteome</keyword>
<dbReference type="AlphaFoldDB" id="A0A0D2DRH6"/>
<proteinExistence type="predicted"/>
<protein>
    <submittedName>
        <fullName evidence="1">Uncharacterized protein</fullName>
    </submittedName>
</protein>
<sequence>MAALLADSELLVNEDDDEKGRVAAMPVDAQDMTGHQLMRWWDDRGFRFRLGGFDDKGYEEGSLVDLKSPHSAGTAVESGSPGQVTTKVAIRKYRLGIVQGQDEESRICAPVPATPPDSEGGSRIVHIRNEDSEEYTTISRTTLDLGSGSCIAHRRKEGSEVQATLSETQSDPPIQFRKRATKAMTI</sequence>
<dbReference type="EMBL" id="KN847334">
    <property type="protein sequence ID" value="KIW45503.1"/>
    <property type="molecule type" value="Genomic_DNA"/>
</dbReference>
<dbReference type="GeneID" id="27355963"/>
<accession>A0A0D2DRH6</accession>
<dbReference type="RefSeq" id="XP_016265719.1">
    <property type="nucleotide sequence ID" value="XM_016404714.1"/>
</dbReference>